<gene>
    <name evidence="1" type="ORF">HH195_11690</name>
</gene>
<keyword evidence="2" id="KW-1185">Reference proteome</keyword>
<protein>
    <submittedName>
        <fullName evidence="1">Uncharacterized protein</fullName>
    </submittedName>
</protein>
<keyword evidence="1" id="KW-0614">Plasmid</keyword>
<geneLocation type="plasmid" evidence="1 2">
    <name>p1</name>
</geneLocation>
<name>A0ACD1BH06_9CLOT</name>
<organism evidence="1 2">
    <name type="scientific">Candidatus Sarcina troglodytae</name>
    <dbReference type="NCBI Taxonomy" id="2726954"/>
    <lineage>
        <taxon>Bacteria</taxon>
        <taxon>Bacillati</taxon>
        <taxon>Bacillota</taxon>
        <taxon>Clostridia</taxon>
        <taxon>Eubacteriales</taxon>
        <taxon>Clostridiaceae</taxon>
        <taxon>Sarcina</taxon>
    </lineage>
</organism>
<dbReference type="Proteomes" id="UP000594603">
    <property type="component" value="Plasmid p1"/>
</dbReference>
<sequence length="78" mass="9375">MVLFSIISEEQIQAQKELKIKEFLIDYTFILNRNSVFRKEALFELKSMLIENEKVEYLTFTRSLFVILTNHNFMNPLI</sequence>
<evidence type="ECO:0000313" key="2">
    <source>
        <dbReference type="Proteomes" id="UP000594603"/>
    </source>
</evidence>
<proteinExistence type="predicted"/>
<evidence type="ECO:0000313" key="1">
    <source>
        <dbReference type="EMBL" id="QPJ86623.1"/>
    </source>
</evidence>
<accession>A0ACD1BH06</accession>
<dbReference type="EMBL" id="CP051755">
    <property type="protein sequence ID" value="QPJ86623.1"/>
    <property type="molecule type" value="Genomic_DNA"/>
</dbReference>
<reference evidence="1" key="1">
    <citation type="submission" date="2020-04" db="EMBL/GenBank/DDBJ databases">
        <title>A novel bacterium ('Candidatus Sarcina troglodytae' sp. nov.) linked to a protracted, uniformly lethal epizootic among sanctuary western chimpanzees (Pan troglodytes verus) in Sierra Leone.</title>
        <authorList>
            <person name="Owens L.A."/>
            <person name="Colitti B."/>
            <person name="Hirji I."/>
            <person name="Pizaro A."/>
            <person name="Jaffe J.E."/>
            <person name="Moittie S."/>
            <person name="Bishop-Lilly K.A."/>
            <person name="Estrella L.A."/>
            <person name="Voegtly L.J."/>
            <person name="Kuhn J.H."/>
            <person name="Suen G."/>
            <person name="Deblois C.L."/>
            <person name="Dunn C."/>
            <person name="Juan-Salles C."/>
            <person name="Goldberg T.L."/>
        </authorList>
    </citation>
    <scope>NUCLEOTIDE SEQUENCE</scope>
    <source>
        <strain evidence="1">JB2</strain>
    </source>
</reference>